<dbReference type="Proteomes" id="UP000539350">
    <property type="component" value="Unassembled WGS sequence"/>
</dbReference>
<keyword evidence="1" id="KW-0732">Signal</keyword>
<dbReference type="RefSeq" id="WP_182169495.1">
    <property type="nucleotide sequence ID" value="NZ_JACFXU010000013.1"/>
</dbReference>
<evidence type="ECO:0000256" key="1">
    <source>
        <dbReference type="SAM" id="SignalP"/>
    </source>
</evidence>
<dbReference type="Gene3D" id="3.10.450.160">
    <property type="entry name" value="inner membrane protein cigr"/>
    <property type="match status" value="1"/>
</dbReference>
<feature type="signal peptide" evidence="1">
    <location>
        <begin position="1"/>
        <end position="24"/>
    </location>
</feature>
<organism evidence="2 3">
    <name type="scientific">Sediminihaliea albiluteola</name>
    <dbReference type="NCBI Taxonomy" id="2758564"/>
    <lineage>
        <taxon>Bacteria</taxon>
        <taxon>Pseudomonadati</taxon>
        <taxon>Pseudomonadota</taxon>
        <taxon>Gammaproteobacteria</taxon>
        <taxon>Cellvibrionales</taxon>
        <taxon>Halieaceae</taxon>
        <taxon>Sediminihaliea</taxon>
    </lineage>
</organism>
<keyword evidence="3" id="KW-1185">Reference proteome</keyword>
<gene>
    <name evidence="2" type="ORF">H2508_05025</name>
</gene>
<proteinExistence type="predicted"/>
<accession>A0A7W2TV04</accession>
<protein>
    <recommendedName>
        <fullName evidence="4">RcnB family protein</fullName>
    </recommendedName>
</protein>
<name>A0A7W2TV04_9GAMM</name>
<reference evidence="2 3" key="1">
    <citation type="submission" date="2020-07" db="EMBL/GenBank/DDBJ databases">
        <title>Halieaceae bacterium, F7430, whole genome shotgun sequencing project.</title>
        <authorList>
            <person name="Jiang S."/>
            <person name="Liu Z.W."/>
            <person name="Du Z.J."/>
        </authorList>
    </citation>
    <scope>NUCLEOTIDE SEQUENCE [LARGE SCALE GENOMIC DNA]</scope>
    <source>
        <strain evidence="2 3">F7430</strain>
    </source>
</reference>
<sequence>MIHMMLKLSVSIGLITLAAFPSFADKPKSLANTGSNNYEQRSTAASASSSKQAQHLSYFNHDRQAIIRSYYSQNTKTKKCPPGLAKKNNGCQPPGQIKQWKKGQRLPGDLVYYDLPKALIDRLGRSPEGHKLIRVGSDLLLINMASGVIIDALEDLDGLF</sequence>
<comment type="caution">
    <text evidence="2">The sequence shown here is derived from an EMBL/GenBank/DDBJ whole genome shotgun (WGS) entry which is preliminary data.</text>
</comment>
<evidence type="ECO:0008006" key="4">
    <source>
        <dbReference type="Google" id="ProtNLM"/>
    </source>
</evidence>
<feature type="chain" id="PRO_5030860881" description="RcnB family protein" evidence="1">
    <location>
        <begin position="25"/>
        <end position="160"/>
    </location>
</feature>
<evidence type="ECO:0000313" key="3">
    <source>
        <dbReference type="Proteomes" id="UP000539350"/>
    </source>
</evidence>
<evidence type="ECO:0000313" key="2">
    <source>
        <dbReference type="EMBL" id="MBA6412467.1"/>
    </source>
</evidence>
<dbReference type="EMBL" id="JACFXU010000013">
    <property type="protein sequence ID" value="MBA6412467.1"/>
    <property type="molecule type" value="Genomic_DNA"/>
</dbReference>
<dbReference type="AlphaFoldDB" id="A0A7W2TV04"/>